<feature type="region of interest" description="Disordered" evidence="1">
    <location>
        <begin position="204"/>
        <end position="257"/>
    </location>
</feature>
<protein>
    <submittedName>
        <fullName evidence="2">Uncharacterized protein</fullName>
    </submittedName>
</protein>
<dbReference type="Proteomes" id="UP001235939">
    <property type="component" value="Chromosome 18"/>
</dbReference>
<dbReference type="EMBL" id="CP092880">
    <property type="protein sequence ID" value="UYV79958.1"/>
    <property type="molecule type" value="Genomic_DNA"/>
</dbReference>
<reference evidence="2 3" key="1">
    <citation type="submission" date="2022-01" db="EMBL/GenBank/DDBJ databases">
        <title>A chromosomal length assembly of Cordylochernes scorpioides.</title>
        <authorList>
            <person name="Zeh D."/>
            <person name="Zeh J."/>
        </authorList>
    </citation>
    <scope>NUCLEOTIDE SEQUENCE [LARGE SCALE GENOMIC DNA]</scope>
    <source>
        <strain evidence="2">IN4F17</strain>
        <tissue evidence="2">Whole Body</tissue>
    </source>
</reference>
<sequence>MATYNLVFFAEGYWLKLSNFITNKEWRKFFRRKFLKCLALELIKEQLNQRKSISSLPRGLSKLIEIINVYSKYLFQFIFRRHFKSSGGSGTAFRKIKLLTVKDRKTSTLCHKCAKPICKGQTIVDKTWAPHKVCKTCVETLRLWTKGERQLTFGIPMVWQEPKNHNNDCYFCVQDLKHFNKNGKKKFIYKDLYSARLPIPHSPNSPLPVFSSSANNPLYDESEDTTQKDIDLDDSDSENYGEKECPKRFSQPKLNDLTRDLRLSRQDEKLLSSRLK</sequence>
<evidence type="ECO:0000313" key="2">
    <source>
        <dbReference type="EMBL" id="UYV79958.1"/>
    </source>
</evidence>
<evidence type="ECO:0000313" key="3">
    <source>
        <dbReference type="Proteomes" id="UP001235939"/>
    </source>
</evidence>
<gene>
    <name evidence="2" type="ORF">LAZ67_18001192</name>
</gene>
<keyword evidence="3" id="KW-1185">Reference proteome</keyword>
<evidence type="ECO:0000256" key="1">
    <source>
        <dbReference type="SAM" id="MobiDB-lite"/>
    </source>
</evidence>
<organism evidence="2 3">
    <name type="scientific">Cordylochernes scorpioides</name>
    <dbReference type="NCBI Taxonomy" id="51811"/>
    <lineage>
        <taxon>Eukaryota</taxon>
        <taxon>Metazoa</taxon>
        <taxon>Ecdysozoa</taxon>
        <taxon>Arthropoda</taxon>
        <taxon>Chelicerata</taxon>
        <taxon>Arachnida</taxon>
        <taxon>Pseudoscorpiones</taxon>
        <taxon>Cheliferoidea</taxon>
        <taxon>Chernetidae</taxon>
        <taxon>Cordylochernes</taxon>
    </lineage>
</organism>
<proteinExistence type="predicted"/>
<accession>A0ABY6LFY1</accession>
<name>A0ABY6LFY1_9ARAC</name>